<accession>A0ABR7C8W3</accession>
<sequence length="257" mass="27585">MTKVVLSMALAVFTLLPANAQIVKNDLLKGYKEGDVLEKTVYNDKRAPINVDTWCGGFTSKPVEGSVSPTIGKALTYEGYSEAGPSITLGFPQGVKGSRVSVYSLVESGKVYSKGTYYITCLVNFSKVGTNLADFLAASASYVGGGNRGQVYVRREGNDKIKFAVGLLKERAEAPMAYDCNKTHLLVLKVDYTKNEVSLFVDPELGQSEPKADIVVTGEEGALKAGLKSVALRNRNGFKGSIGNFRFAKDWAGAIGK</sequence>
<dbReference type="RefSeq" id="WP_186966788.1">
    <property type="nucleotide sequence ID" value="NZ_CP182814.1"/>
</dbReference>
<evidence type="ECO:0000313" key="3">
    <source>
        <dbReference type="Proteomes" id="UP000600600"/>
    </source>
</evidence>
<evidence type="ECO:0000313" key="2">
    <source>
        <dbReference type="EMBL" id="MBC5604237.1"/>
    </source>
</evidence>
<comment type="caution">
    <text evidence="2">The sequence shown here is derived from an EMBL/GenBank/DDBJ whole genome shotgun (WGS) entry which is preliminary data.</text>
</comment>
<reference evidence="2 3" key="1">
    <citation type="submission" date="2020-08" db="EMBL/GenBank/DDBJ databases">
        <title>Genome public.</title>
        <authorList>
            <person name="Liu C."/>
            <person name="Sun Q."/>
        </authorList>
    </citation>
    <scope>NUCLEOTIDE SEQUENCE [LARGE SCALE GENOMIC DNA]</scope>
    <source>
        <strain evidence="2 3">M27</strain>
    </source>
</reference>
<feature type="chain" id="PRO_5045400079" description="LamG domain-containing protein" evidence="1">
    <location>
        <begin position="21"/>
        <end position="257"/>
    </location>
</feature>
<proteinExistence type="predicted"/>
<dbReference type="EMBL" id="JACOOE010000002">
    <property type="protein sequence ID" value="MBC5604237.1"/>
    <property type="molecule type" value="Genomic_DNA"/>
</dbReference>
<evidence type="ECO:0000256" key="1">
    <source>
        <dbReference type="SAM" id="SignalP"/>
    </source>
</evidence>
<evidence type="ECO:0008006" key="4">
    <source>
        <dbReference type="Google" id="ProtNLM"/>
    </source>
</evidence>
<keyword evidence="3" id="KW-1185">Reference proteome</keyword>
<organism evidence="2 3">
    <name type="scientific">Bacteroides difficilis</name>
    <dbReference type="NCBI Taxonomy" id="2763021"/>
    <lineage>
        <taxon>Bacteria</taxon>
        <taxon>Pseudomonadati</taxon>
        <taxon>Bacteroidota</taxon>
        <taxon>Bacteroidia</taxon>
        <taxon>Bacteroidales</taxon>
        <taxon>Bacteroidaceae</taxon>
        <taxon>Bacteroides</taxon>
    </lineage>
</organism>
<name>A0ABR7C8W3_9BACE</name>
<protein>
    <recommendedName>
        <fullName evidence="4">LamG domain-containing protein</fullName>
    </recommendedName>
</protein>
<feature type="signal peptide" evidence="1">
    <location>
        <begin position="1"/>
        <end position="20"/>
    </location>
</feature>
<dbReference type="Proteomes" id="UP000600600">
    <property type="component" value="Unassembled WGS sequence"/>
</dbReference>
<keyword evidence="1" id="KW-0732">Signal</keyword>
<gene>
    <name evidence="2" type="ORF">H8S67_06075</name>
</gene>